<sequence length="501" mass="57538">MSRIQVSDLTFAYESSYDPIFEHVSFQVDTDWKLGFIGRNGRGKTTFLNLLLGKYDYSGRISASVDFEYFPYPVKNPDDMTLQIVEAINPTSESWQIIKELNLMDADPGVLYRPFSTLSNGERTKVLLAALFLKENAFLLIDEPTNHLDIRAREKVAGYLNTKKGFILVSHDRTFLDKCIDHVLSINKTNIEIQKGNFSSWYANKEAADQMERERNAQLKQDIRHLEEASRRTERWSDQIEKTKTGTRVAGLRPDRGHIGHQAAKMMKRSKSTQKRQQNAITEKQGLLKNIETTDDLKLNLLSYHTDVLLTMEDIGICYGETPVCLNINLTIRKGDRICLRGKNGCGKTSLIRLILGDPIPYTGTFRLGSGIKISYISQDTSWLRGGLTDFAKEYRLNETIFKALLRKLDFDRIQFEKNMEEFSEGQKKKVLLAKSLCEPAHLFIWDEPLNFIDIFSRMQIEALLTEYQPAMLFVEHDESFQQKIATQIIDASKKDETPNM</sequence>
<dbReference type="Gene3D" id="3.40.50.300">
    <property type="entry name" value="P-loop containing nucleotide triphosphate hydrolases"/>
    <property type="match status" value="2"/>
</dbReference>
<feature type="domain" description="ABC transporter" evidence="3">
    <location>
        <begin position="4"/>
        <end position="214"/>
    </location>
</feature>
<feature type="domain" description="ABC transporter" evidence="3">
    <location>
        <begin position="310"/>
        <end position="501"/>
    </location>
</feature>
<dbReference type="InterPro" id="IPR027417">
    <property type="entry name" value="P-loop_NTPase"/>
</dbReference>
<dbReference type="OrthoDB" id="9801441at2"/>
<reference evidence="4 5" key="1">
    <citation type="submission" date="2018-05" db="EMBL/GenBank/DDBJ databases">
        <title>The Hungate 1000. A catalogue of reference genomes from the rumen microbiome.</title>
        <authorList>
            <person name="Kelly W."/>
        </authorList>
    </citation>
    <scope>NUCLEOTIDE SEQUENCE [LARGE SCALE GENOMIC DNA]</scope>
    <source>
        <strain evidence="4 5">NLAE-zl-C242</strain>
    </source>
</reference>
<dbReference type="AlphaFoldDB" id="A0A2Y9BDQ0"/>
<dbReference type="InterPro" id="IPR003439">
    <property type="entry name" value="ABC_transporter-like_ATP-bd"/>
</dbReference>
<dbReference type="Proteomes" id="UP000245845">
    <property type="component" value="Unassembled WGS sequence"/>
</dbReference>
<gene>
    <name evidence="4" type="ORF">A8806_105148</name>
</gene>
<dbReference type="PANTHER" id="PTHR42855:SF2">
    <property type="entry name" value="DRUG RESISTANCE ABC TRANSPORTER,ATP-BINDING PROTEIN"/>
    <property type="match status" value="1"/>
</dbReference>
<dbReference type="InterPro" id="IPR051309">
    <property type="entry name" value="ABCF_ATPase"/>
</dbReference>
<dbReference type="GO" id="GO:0016887">
    <property type="term" value="F:ATP hydrolysis activity"/>
    <property type="evidence" value="ECO:0007669"/>
    <property type="project" value="InterPro"/>
</dbReference>
<keyword evidence="2 4" id="KW-0067">ATP-binding</keyword>
<dbReference type="GO" id="GO:0005524">
    <property type="term" value="F:ATP binding"/>
    <property type="evidence" value="ECO:0007669"/>
    <property type="project" value="UniProtKB-KW"/>
</dbReference>
<organism evidence="4 5">
    <name type="scientific">Faecalicatena orotica</name>
    <dbReference type="NCBI Taxonomy" id="1544"/>
    <lineage>
        <taxon>Bacteria</taxon>
        <taxon>Bacillati</taxon>
        <taxon>Bacillota</taxon>
        <taxon>Clostridia</taxon>
        <taxon>Lachnospirales</taxon>
        <taxon>Lachnospiraceae</taxon>
        <taxon>Faecalicatena</taxon>
    </lineage>
</organism>
<dbReference type="PANTHER" id="PTHR42855">
    <property type="entry name" value="ABC TRANSPORTER ATP-BINDING SUBUNIT"/>
    <property type="match status" value="1"/>
</dbReference>
<dbReference type="RefSeq" id="WP_109730981.1">
    <property type="nucleotide sequence ID" value="NZ_BAAACK010000018.1"/>
</dbReference>
<comment type="caution">
    <text evidence="4">The sequence shown here is derived from an EMBL/GenBank/DDBJ whole genome shotgun (WGS) entry which is preliminary data.</text>
</comment>
<dbReference type="CDD" id="cd03221">
    <property type="entry name" value="ABCF_EF-3"/>
    <property type="match status" value="2"/>
</dbReference>
<dbReference type="NCBIfam" id="NF000355">
    <property type="entry name" value="ribo_prot_ABC_F"/>
    <property type="match status" value="1"/>
</dbReference>
<dbReference type="InterPro" id="IPR003593">
    <property type="entry name" value="AAA+_ATPase"/>
</dbReference>
<evidence type="ECO:0000313" key="5">
    <source>
        <dbReference type="Proteomes" id="UP000245845"/>
    </source>
</evidence>
<dbReference type="SMART" id="SM00382">
    <property type="entry name" value="AAA"/>
    <property type="match status" value="2"/>
</dbReference>
<evidence type="ECO:0000313" key="4">
    <source>
        <dbReference type="EMBL" id="PWJ29846.1"/>
    </source>
</evidence>
<evidence type="ECO:0000259" key="3">
    <source>
        <dbReference type="PROSITE" id="PS50893"/>
    </source>
</evidence>
<name>A0A2Y9BDQ0_9FIRM</name>
<keyword evidence="5" id="KW-1185">Reference proteome</keyword>
<evidence type="ECO:0000256" key="1">
    <source>
        <dbReference type="ARBA" id="ARBA00022741"/>
    </source>
</evidence>
<evidence type="ECO:0000256" key="2">
    <source>
        <dbReference type="ARBA" id="ARBA00022840"/>
    </source>
</evidence>
<accession>A0A2Y9BDQ0</accession>
<proteinExistence type="predicted"/>
<dbReference type="PROSITE" id="PS50893">
    <property type="entry name" value="ABC_TRANSPORTER_2"/>
    <property type="match status" value="2"/>
</dbReference>
<dbReference type="SUPFAM" id="SSF52540">
    <property type="entry name" value="P-loop containing nucleoside triphosphate hydrolases"/>
    <property type="match status" value="2"/>
</dbReference>
<dbReference type="Pfam" id="PF00005">
    <property type="entry name" value="ABC_tran"/>
    <property type="match status" value="2"/>
</dbReference>
<protein>
    <submittedName>
        <fullName evidence="4">Lincosamide and streptogramin A transport system ATP-binding/permease protein</fullName>
    </submittedName>
</protein>
<dbReference type="EMBL" id="QGDL01000005">
    <property type="protein sequence ID" value="PWJ29846.1"/>
    <property type="molecule type" value="Genomic_DNA"/>
</dbReference>
<keyword evidence="1" id="KW-0547">Nucleotide-binding</keyword>